<evidence type="ECO:0000313" key="2">
    <source>
        <dbReference type="EMBL" id="KEZ21511.1"/>
    </source>
</evidence>
<evidence type="ECO:0000313" key="3">
    <source>
        <dbReference type="Proteomes" id="UP000028534"/>
    </source>
</evidence>
<comment type="caution">
    <text evidence="2">The sequence shown here is derived from an EMBL/GenBank/DDBJ whole genome shotgun (WGS) entry which is preliminary data.</text>
</comment>
<evidence type="ECO:0000256" key="1">
    <source>
        <dbReference type="SAM" id="MobiDB-lite"/>
    </source>
</evidence>
<feature type="compositionally biased region" description="Polar residues" evidence="1">
    <location>
        <begin position="663"/>
        <end position="677"/>
    </location>
</feature>
<dbReference type="PATRIC" id="fig|13690.10.peg.193"/>
<dbReference type="RefSeq" id="WP_146037304.1">
    <property type="nucleotide sequence ID" value="NZ_JGVR01000001.1"/>
</dbReference>
<protein>
    <submittedName>
        <fullName evidence="2">Uncharacterized protein</fullName>
    </submittedName>
</protein>
<dbReference type="Proteomes" id="UP000028534">
    <property type="component" value="Unassembled WGS sequence"/>
</dbReference>
<accession>A0A084EU69</accession>
<dbReference type="EMBL" id="JGVR01000001">
    <property type="protein sequence ID" value="KEZ21511.1"/>
    <property type="molecule type" value="Genomic_DNA"/>
</dbReference>
<gene>
    <name evidence="2" type="ORF">CP98_00189</name>
</gene>
<dbReference type="eggNOG" id="COG2919">
    <property type="taxonomic scope" value="Bacteria"/>
</dbReference>
<dbReference type="AlphaFoldDB" id="A0A084EU69"/>
<name>A0A084EU69_SPHYA</name>
<reference evidence="2 3" key="1">
    <citation type="submission" date="2014-03" db="EMBL/GenBank/DDBJ databases">
        <title>Genome sequence of Sphingobium yanoikuyae B1.</title>
        <authorList>
            <person name="Gan H.M."/>
            <person name="Gan H.Y."/>
            <person name="Savka M.A."/>
        </authorList>
    </citation>
    <scope>NUCLEOTIDE SEQUENCE [LARGE SCALE GENOMIC DNA]</scope>
    <source>
        <strain evidence="2 3">B1</strain>
    </source>
</reference>
<sequence>MITTNQHDYFVRGRSKGSSTRPPMAWEEDCGHFVLGRTGRLGRQILPRPVLGLDLILGLRRITRERRITHDTFKNLASDLTHLFLFLDWLEATSGSGQDPVSSISFDGAVEDLPGAIWGLFEAWLPKQIEGDVLSRVYSQCARVARSAAQEKFGELPGNFILAPNRFPQSKGSNNWDRTDDIDGEDDDYRIIGEALIASLKSATTRIAEGRYLLPDEASSPPKDGVPTAVEHVGGGVNADTDESRERRVIEYGHLWRELDSSHRFAKTAVLRVSPPAFFDRYPNRVIQDDFLSPAPGGRTDLPIVVEYRAKIISAVLQGPLAVGNDGVDASGVPHQALTRDGKALVKAGWIDHIYHHRKNQYYCANDRTKEALERCHIFLDGLKSGRLSMTEQHKLLHLALATKQELQCAFALFLLRTGFNASTALEIVPGNWHRPHPIHGENGTYVDIYAVKNRAAGKIQTAQSSTNKDFTAFDIMRRVIAWTEPLRLMLGKRIHVIEATIRDKSSGLSAQERMALRQTLPRLRDLQNRAWLVVQDDGSIAELAIDWPTLNAALATSGVKRSNGDPVKLSQGMTRRAWAIFAYEKSGANLILTKIALGHSDFASLITYIANQKRRSRHRRDWLDLGGALLRQFQTGQSTAPDIIRSLVSSGRLTEEEGGTLASGTSISAQGMQCSDPTKPDAHIDPSHRHGEMCTVQNCYDGCSRAYPTFDTAIYVAREISRLEQLKSSIDIIAWTESDYGERLEAAEEIFRQYAPKVQADAIKAVKARPPRPMFGTASVGARRLANRGIVA</sequence>
<proteinExistence type="predicted"/>
<feature type="region of interest" description="Disordered" evidence="1">
    <location>
        <begin position="658"/>
        <end position="685"/>
    </location>
</feature>
<organism evidence="2 3">
    <name type="scientific">Sphingobium yanoikuyae</name>
    <name type="common">Sphingomonas yanoikuyae</name>
    <dbReference type="NCBI Taxonomy" id="13690"/>
    <lineage>
        <taxon>Bacteria</taxon>
        <taxon>Pseudomonadati</taxon>
        <taxon>Pseudomonadota</taxon>
        <taxon>Alphaproteobacteria</taxon>
        <taxon>Sphingomonadales</taxon>
        <taxon>Sphingomonadaceae</taxon>
        <taxon>Sphingobium</taxon>
    </lineage>
</organism>